<reference evidence="3" key="1">
    <citation type="submission" date="2014-03" db="EMBL/GenBank/DDBJ databases">
        <title>The sialotranscriptome of Amblyomma triste, Amblyomma parvum and Amblyomma cajennense ticks, uncovered by 454-based RNA-seq.</title>
        <authorList>
            <person name="Garcia G.R."/>
            <person name="Gardinassi L.G."/>
            <person name="Ribeiro J.M."/>
            <person name="Anatriello E."/>
            <person name="Ferreira B.R."/>
            <person name="Moreira H.N."/>
            <person name="Mafra C."/>
            <person name="Olegario M.M."/>
            <person name="Szabo P.J."/>
            <person name="Miranda-Santos I.K."/>
            <person name="Maruyama S.R."/>
        </authorList>
    </citation>
    <scope>NUCLEOTIDE SEQUENCE</scope>
    <source>
        <strain evidence="3">Mato Grasso do Sul</strain>
        <tissue evidence="3">Salivary glands</tissue>
    </source>
</reference>
<organism evidence="3">
    <name type="scientific">Amblyomma triste</name>
    <name type="common">Neotropical tick</name>
    <dbReference type="NCBI Taxonomy" id="251400"/>
    <lineage>
        <taxon>Eukaryota</taxon>
        <taxon>Metazoa</taxon>
        <taxon>Ecdysozoa</taxon>
        <taxon>Arthropoda</taxon>
        <taxon>Chelicerata</taxon>
        <taxon>Arachnida</taxon>
        <taxon>Acari</taxon>
        <taxon>Parasitiformes</taxon>
        <taxon>Ixodida</taxon>
        <taxon>Ixodoidea</taxon>
        <taxon>Ixodidae</taxon>
        <taxon>Amblyomminae</taxon>
        <taxon>Amblyomma</taxon>
    </lineage>
</organism>
<accession>A0A023G5C0</accession>
<feature type="compositionally biased region" description="Basic and acidic residues" evidence="1">
    <location>
        <begin position="22"/>
        <end position="39"/>
    </location>
</feature>
<evidence type="ECO:0000256" key="1">
    <source>
        <dbReference type="SAM" id="MobiDB-lite"/>
    </source>
</evidence>
<proteinExistence type="evidence at transcript level"/>
<name>A0A023G5C0_AMBTT</name>
<feature type="region of interest" description="Disordered" evidence="1">
    <location>
        <begin position="22"/>
        <end position="114"/>
    </location>
</feature>
<evidence type="ECO:0000256" key="2">
    <source>
        <dbReference type="SAM" id="SignalP"/>
    </source>
</evidence>
<sequence length="189" mass="20710">MVTSLYCLLVIMAFAVPSECIKRKESRGGRQHRPEHEVPPRVPTQQFFQHPPGNGLPRLQGPQARPPPDPRLRAEAAPFTPQAPQTRLPTGSGPYHPQGTMQHGPRGPRPDRGQSYQPHFPVWQPEKKNICPLMCARGLKPGDACGPNPGCICAIDLKQHSLTNLPCIFMSVKNFFGPGAGKSATTARM</sequence>
<keyword evidence="2" id="KW-0732">Signal</keyword>
<evidence type="ECO:0000313" key="3">
    <source>
        <dbReference type="EMBL" id="JAC28058.1"/>
    </source>
</evidence>
<dbReference type="EMBL" id="GBBM01007360">
    <property type="protein sequence ID" value="JAC28058.1"/>
    <property type="molecule type" value="mRNA"/>
</dbReference>
<feature type="chain" id="PRO_5001520648" evidence="2">
    <location>
        <begin position="21"/>
        <end position="189"/>
    </location>
</feature>
<protein>
    <submittedName>
        <fullName evidence="3">Putative secreted protein</fullName>
    </submittedName>
</protein>
<feature type="signal peptide" evidence="2">
    <location>
        <begin position="1"/>
        <end position="20"/>
    </location>
</feature>
<dbReference type="AlphaFoldDB" id="A0A023G5C0"/>